<evidence type="ECO:0000256" key="2">
    <source>
        <dbReference type="SAM" id="SignalP"/>
    </source>
</evidence>
<feature type="transmembrane region" description="Helical" evidence="1">
    <location>
        <begin position="179"/>
        <end position="198"/>
    </location>
</feature>
<sequence>MSRKINFLKIFLILISINLWTIECSDLICANAFNKEERNYEIVNCKFNSQGKIFTVDYQCKVYLNKNLETSNTQNIVEADFRLKDQVINQKEATFYWRSFKEHSHSTHYHRSENEFKNIAKINFTLNESKNISKASVILYKIHYETVYEVCVNVEGLFSQEDKVCCSVENKEEEEESNIFMVLIVLGILLLIYVYVVIASWKTSKSEKTLDDMLETLPTAHVERLKSLFIAADDEEIDDDNDDDLINDENKLEEHEHIQTELFVKNNKKGKSAKRVMIKENPAYEPDDEGEVIHRKINVKNEEEIDDIEFNLYREAQKFRKMSRMSVAAIPKEDLKRLKENRQAKSVKFSEKDDSNTHIDELDMLRLKVYNESKRRASIKPFKKAYDLDVTDSD</sequence>
<keyword evidence="1" id="KW-1133">Transmembrane helix</keyword>
<accession>A0A814DIN2</accession>
<reference evidence="3" key="1">
    <citation type="submission" date="2021-02" db="EMBL/GenBank/DDBJ databases">
        <authorList>
            <person name="Nowell W R."/>
        </authorList>
    </citation>
    <scope>NUCLEOTIDE SEQUENCE</scope>
    <source>
        <strain evidence="3">Ploen Becks lab</strain>
    </source>
</reference>
<evidence type="ECO:0000313" key="4">
    <source>
        <dbReference type="Proteomes" id="UP000663879"/>
    </source>
</evidence>
<organism evidence="3 4">
    <name type="scientific">Brachionus calyciflorus</name>
    <dbReference type="NCBI Taxonomy" id="104777"/>
    <lineage>
        <taxon>Eukaryota</taxon>
        <taxon>Metazoa</taxon>
        <taxon>Spiralia</taxon>
        <taxon>Gnathifera</taxon>
        <taxon>Rotifera</taxon>
        <taxon>Eurotatoria</taxon>
        <taxon>Monogononta</taxon>
        <taxon>Pseudotrocha</taxon>
        <taxon>Ploima</taxon>
        <taxon>Brachionidae</taxon>
        <taxon>Brachionus</taxon>
    </lineage>
</organism>
<dbReference type="OrthoDB" id="10550259at2759"/>
<protein>
    <submittedName>
        <fullName evidence="3">Uncharacterized protein</fullName>
    </submittedName>
</protein>
<feature type="chain" id="PRO_5032994657" evidence="2">
    <location>
        <begin position="25"/>
        <end position="394"/>
    </location>
</feature>
<comment type="caution">
    <text evidence="3">The sequence shown here is derived from an EMBL/GenBank/DDBJ whole genome shotgun (WGS) entry which is preliminary data.</text>
</comment>
<evidence type="ECO:0000313" key="3">
    <source>
        <dbReference type="EMBL" id="CAF0955248.1"/>
    </source>
</evidence>
<dbReference type="EMBL" id="CAJNOC010002857">
    <property type="protein sequence ID" value="CAF0955248.1"/>
    <property type="molecule type" value="Genomic_DNA"/>
</dbReference>
<evidence type="ECO:0000256" key="1">
    <source>
        <dbReference type="SAM" id="Phobius"/>
    </source>
</evidence>
<keyword evidence="1" id="KW-0812">Transmembrane</keyword>
<dbReference type="AlphaFoldDB" id="A0A814DIN2"/>
<dbReference type="Proteomes" id="UP000663879">
    <property type="component" value="Unassembled WGS sequence"/>
</dbReference>
<proteinExistence type="predicted"/>
<name>A0A814DIN2_9BILA</name>
<feature type="signal peptide" evidence="2">
    <location>
        <begin position="1"/>
        <end position="24"/>
    </location>
</feature>
<gene>
    <name evidence="3" type="ORF">OXX778_LOCUS14160</name>
</gene>
<keyword evidence="1" id="KW-0472">Membrane</keyword>
<keyword evidence="2" id="KW-0732">Signal</keyword>
<keyword evidence="4" id="KW-1185">Reference proteome</keyword>